<gene>
    <name evidence="1" type="ORF">PN36_07885</name>
</gene>
<protein>
    <submittedName>
        <fullName evidence="1">Uncharacterized protein</fullName>
    </submittedName>
</protein>
<proteinExistence type="predicted"/>
<dbReference type="AlphaFoldDB" id="A0A4E0QR90"/>
<dbReference type="Proteomes" id="UP000030428">
    <property type="component" value="Unassembled WGS sequence"/>
</dbReference>
<organism evidence="1 2">
    <name type="scientific">Candidatus Thiomargarita nelsonii</name>
    <dbReference type="NCBI Taxonomy" id="1003181"/>
    <lineage>
        <taxon>Bacteria</taxon>
        <taxon>Pseudomonadati</taxon>
        <taxon>Pseudomonadota</taxon>
        <taxon>Gammaproteobacteria</taxon>
        <taxon>Thiotrichales</taxon>
        <taxon>Thiotrichaceae</taxon>
        <taxon>Thiomargarita</taxon>
    </lineage>
</organism>
<evidence type="ECO:0000313" key="1">
    <source>
        <dbReference type="EMBL" id="TGO03343.1"/>
    </source>
</evidence>
<comment type="caution">
    <text evidence="1">The sequence shown here is derived from an EMBL/GenBank/DDBJ whole genome shotgun (WGS) entry which is preliminary data.</text>
</comment>
<keyword evidence="2" id="KW-1185">Reference proteome</keyword>
<accession>A0A4E0QR90</accession>
<dbReference type="EMBL" id="JSZA02000023">
    <property type="protein sequence ID" value="TGO03343.1"/>
    <property type="molecule type" value="Genomic_DNA"/>
</dbReference>
<name>A0A4E0QR90_9GAMM</name>
<sequence length="107" mass="12316">MLFSGTLVSTTNLLQDAERPGRHDRNEVPLLRLPRSALIEPTQVFLRSPRFILGASSKINFGLLTRWSPRFILDISSKMDLCIRMSALRGNEKKYWLIRSPKFILDS</sequence>
<evidence type="ECO:0000313" key="2">
    <source>
        <dbReference type="Proteomes" id="UP000030428"/>
    </source>
</evidence>
<reference evidence="1 2" key="1">
    <citation type="journal article" date="2016" name="Front. Microbiol.">
        <title>Single-Cell (Meta-)Genomics of a Dimorphic Candidatus Thiomargarita nelsonii Reveals Genomic Plasticity.</title>
        <authorList>
            <person name="Flood B.E."/>
            <person name="Fliss P."/>
            <person name="Jones D.S."/>
            <person name="Dick G.J."/>
            <person name="Jain S."/>
            <person name="Kaster A.K."/>
            <person name="Winkel M."/>
            <person name="Mussmann M."/>
            <person name="Bailey J."/>
        </authorList>
    </citation>
    <scope>NUCLEOTIDE SEQUENCE [LARGE SCALE GENOMIC DNA]</scope>
    <source>
        <strain evidence="1">Hydrate Ridge</strain>
    </source>
</reference>